<evidence type="ECO:0000313" key="2">
    <source>
        <dbReference type="EMBL" id="KAK1446434.1"/>
    </source>
</evidence>
<evidence type="ECO:0000256" key="1">
    <source>
        <dbReference type="SAM" id="MobiDB-lite"/>
    </source>
</evidence>
<protein>
    <submittedName>
        <fullName evidence="2">Uncharacterized protein</fullName>
    </submittedName>
</protein>
<reference evidence="2 3" key="1">
    <citation type="submission" date="2016-10" db="EMBL/GenBank/DDBJ databases">
        <title>The genome sequence of Colletotrichum fioriniae PJ7.</title>
        <authorList>
            <person name="Baroncelli R."/>
        </authorList>
    </citation>
    <scope>NUCLEOTIDE SEQUENCE [LARGE SCALE GENOMIC DNA]</scope>
    <source>
        <strain evidence="2">Col 31</strain>
    </source>
</reference>
<proteinExistence type="predicted"/>
<dbReference type="Proteomes" id="UP001239795">
    <property type="component" value="Unassembled WGS sequence"/>
</dbReference>
<feature type="region of interest" description="Disordered" evidence="1">
    <location>
        <begin position="24"/>
        <end position="49"/>
    </location>
</feature>
<sequence>MVRRKRLLSRKLMEIRVRPSLEGELKPDADKGVLRKADANTPVSWASQE</sequence>
<keyword evidence="3" id="KW-1185">Reference proteome</keyword>
<gene>
    <name evidence="2" type="ORF">CMEL01_10677</name>
</gene>
<dbReference type="EMBL" id="MLGG01000090">
    <property type="protein sequence ID" value="KAK1446434.1"/>
    <property type="molecule type" value="Genomic_DNA"/>
</dbReference>
<feature type="compositionally biased region" description="Basic and acidic residues" evidence="1">
    <location>
        <begin position="24"/>
        <end position="38"/>
    </location>
</feature>
<accession>A0AAI9TV60</accession>
<comment type="caution">
    <text evidence="2">The sequence shown here is derived from an EMBL/GenBank/DDBJ whole genome shotgun (WGS) entry which is preliminary data.</text>
</comment>
<name>A0AAI9TV60_9PEZI</name>
<dbReference type="AlphaFoldDB" id="A0AAI9TV60"/>
<evidence type="ECO:0000313" key="3">
    <source>
        <dbReference type="Proteomes" id="UP001239795"/>
    </source>
</evidence>
<organism evidence="2 3">
    <name type="scientific">Colletotrichum melonis</name>
    <dbReference type="NCBI Taxonomy" id="1209925"/>
    <lineage>
        <taxon>Eukaryota</taxon>
        <taxon>Fungi</taxon>
        <taxon>Dikarya</taxon>
        <taxon>Ascomycota</taxon>
        <taxon>Pezizomycotina</taxon>
        <taxon>Sordariomycetes</taxon>
        <taxon>Hypocreomycetidae</taxon>
        <taxon>Glomerellales</taxon>
        <taxon>Glomerellaceae</taxon>
        <taxon>Colletotrichum</taxon>
        <taxon>Colletotrichum acutatum species complex</taxon>
    </lineage>
</organism>